<dbReference type="GO" id="GO:0016020">
    <property type="term" value="C:membrane"/>
    <property type="evidence" value="ECO:0007669"/>
    <property type="project" value="InterPro"/>
</dbReference>
<evidence type="ECO:0000256" key="6">
    <source>
        <dbReference type="ARBA" id="ARBA00023136"/>
    </source>
</evidence>
<dbReference type="GO" id="GO:0012505">
    <property type="term" value="C:endomembrane system"/>
    <property type="evidence" value="ECO:0007669"/>
    <property type="project" value="UniProtKB-SubCell"/>
</dbReference>
<feature type="transmembrane region" description="Helical" evidence="9">
    <location>
        <begin position="2233"/>
        <end position="2255"/>
    </location>
</feature>
<feature type="domain" description="Inositol 1,4,5-trisphosphate/ryanodine receptor" evidence="13">
    <location>
        <begin position="20"/>
        <end position="235"/>
    </location>
</feature>
<sequence>MAGRMLPTAGHDDVVSEHSLVFGKPIYLYHEPTNGYVGGEGFGDTRVNVLVASSRVRGAIDDELAKHDFMQRVFVVVPPQQHTAAMALHKHLAEHAPDPCSAIEARLRESVRLEKRLNDESTHAAHGHGVQYGQTIQLVHINSAKYICARTILEPQRSRYVTVRPRLLSATARDAMRVELADASSDDARFTVTSTYAHIRIGATVLFGDDVAFLSEAWRVTLHVGASIDTHTASSSTFLELHASNALDCFSLARFASAERGVLRGNHLVRLFHCAAGGYLCAGIGPHVVVHADAAIQGLWQLTHLDSKDGSAIAVESSTFCLRHLASGRFLALSASDTEAALIDTRSDDCTFQLTAASPLSGAYVADNQPFFLRHAPSRAFVGVVENHLQCVSRTKAERAHAIKLSVVPPPEVTESLFLLSLLPHLQRAHSVLRKPFEATDGVGHDWLADTKWIELVLAELGAFCAEATPARHDLVAELDVTRLLVDLVDGLVRAPLAADPTSPWHDVLTTRKTSLLRLTYSLLLVLVRGHLSNAKQCAVRCSTLVSQLDTNLGADDVFAALLSIDGAFVASLPNTAIDSVVALIATRGKHPSYLRYLRKLIVFRSQGLPAKQAYLCELLFTAEDSNVLCAFRGAEVCCPNGQWKPLAAIDDDEPYVVASLKLLAALATSRNYVAMAAIERLLPRDTVLHALDHAQADTLRAALCKLLLTVYVDRLPQNAAPLPRTVVLLGPPSLASENAFFAELKQRVASALMASTSASGYLLGLLRVCLALLRFGAYASESELQTLLGLCLPVLANFEDDVTSAQPIKQTLAHRLGDRMRSTLAKTKSPSIQAIEALPGPTTAPPPVLAKTDGDCKLVLCQMLLSILQRSVDDQLGRVLRVVFDKASRKPSAALALAHTVESAEIEAEEGREWSGRHAEIAVACEGAFETSLFSRLVSQHRLTPMLLQLLATDRSDLVSVSLDLLGSSYNTHREVLKYMSDVTVVTSETSLQLYGRMVHFAAILQLYEETSETWLLAPSHDAWKEVVAVLRWFTDALTTLEAQRLFRGLHIDDVLLSLLISVGGFLLQPTVKDEALVLRHDLLMDACYMLLVRYVWRYADGQAKVAAHLGFIQDCVSHRHMRPAVFRALAEGNVRWCQALPHGFIAFLVDLLDERGNVSEVLDVLSAIIVCNEIPIKDNQTALSMLLMAPHRPPHVLEAFLALETPKGDPRALDALLCDAKESCAVVQRSIPRDVDLTGRPSSDMSLSARFSVLLQQLPASTPATPTPTQGGDPATGSVVLDADPLLYYAKLLGLLTSLTAGANFVCEARLQGLFPIERLLLALSQPSTPRPITTKLLMVLHEAYLNTEQQMADVAGNMALTSFVASQPIVLASFFGIDVNTAAGFSALYGHEIAYVFDGLLPVLAHVLGRDATTLHPTLQRTLPELAHSLCQVAARLQKAPFDWIDVVASRAKLALGNDVLDKMARLLPRGSLLGVGGFSTKRIMNAAGDASLHVPHFVAWLRQAPFYVASTGAEKRKLLSAFRSTERFDIVLERLVGHMHSSEIARGQGAKHSTLEILANLEQIASTSSRLLLSCGAAVMVVELLCAAHESDTKAVSGLVALGIALLKTSQRAFQVQCFALLSTNSSSDWLERVRGRLLSAISALSSPSHAKLLRDPSDVIALLELHRLLCEGHYAEMQNLLRHQPGPRSINFVELVVRLFCALAKTLKPSYVALLLKTLETVVELVQGPCEGNQLAVINPVERNDANFVDACMLLLSTREEDAVVSAADVYQLKAMCTLALVSLVEGRRDTIVHERLASQVSLPLLKETLVLFYAHYLKTYLGVYSEDAFDPALQSPEARQREGYFVRLVKIALGQAHLPVVDDADAVSTTSTETATYLNPGFSLYILFHRLVDVPGIGDVLRTNLLPPDVSNGDPGRHTLQPRRSTKHVHRKLKALQQRDSDASYAEAYGFFRKHCASIEVVVTTSTDGASSSAADEKRLQRFHFPKPPVCQFLTSDMRDACMEDIARESPAAKLSDLFRRSDALVAEMTHRYLMVVAGDAYFTLGKTISFVLAIIINLLLLDCYVDTGDPRFTSAALPASMLAVDTAYNMACVGTLGGVSKDLILFICAIAQVVVSSFIVCIYALTYGPLIMLEGWKRRSAPTVGSRTWVLGGTRFTDVRLQNLGWSFLFLLQSPVYMYYCAYLLMAILGHSVHPFFFAFHLFDVFLRFPELTIVVRAVATPYRSLALTFALVMIAEYLFSIFGFAFFRNQYATVAALEANLATAECGMLWSCFLTTVDQTFKNNGGVGAHLKPMSTDDYSMWWSRLLFDNLFNLVILLILVNIFFGIIIDTFGDQRSRLQQRLADTTSKCFICAIDREAFDRFSERGFEFHCKREHHVWNYVFLVAHLRFKAETDFDGVEQYLAECIASQDYSFVPSYRALALRDVSASGPIQ</sequence>
<feature type="transmembrane region" description="Helical" evidence="9">
    <location>
        <begin position="2047"/>
        <end position="2067"/>
    </location>
</feature>
<feature type="domain" description="Ion transport" evidence="10">
    <location>
        <begin position="2178"/>
        <end position="2347"/>
    </location>
</feature>
<organism evidence="14 15">
    <name type="scientific">Saprolegnia diclina (strain VS20)</name>
    <dbReference type="NCBI Taxonomy" id="1156394"/>
    <lineage>
        <taxon>Eukaryota</taxon>
        <taxon>Sar</taxon>
        <taxon>Stramenopiles</taxon>
        <taxon>Oomycota</taxon>
        <taxon>Saprolegniomycetes</taxon>
        <taxon>Saprolegniales</taxon>
        <taxon>Saprolegniaceae</taxon>
        <taxon>Saprolegnia</taxon>
    </lineage>
</organism>
<dbReference type="STRING" id="1156394.T0Q0L4"/>
<keyword evidence="2" id="KW-0813">Transport</keyword>
<keyword evidence="6 9" id="KW-0472">Membrane</keyword>
<evidence type="ECO:0000259" key="10">
    <source>
        <dbReference type="Pfam" id="PF00520"/>
    </source>
</evidence>
<dbReference type="PANTHER" id="PTHR13715">
    <property type="entry name" value="RYANODINE RECEPTOR AND IP3 RECEPTOR"/>
    <property type="match status" value="1"/>
</dbReference>
<feature type="transmembrane region" description="Helical" evidence="9">
    <location>
        <begin position="2171"/>
        <end position="2197"/>
    </location>
</feature>
<dbReference type="InterPro" id="IPR036300">
    <property type="entry name" value="MIR_dom_sf"/>
</dbReference>
<dbReference type="GeneID" id="19954882"/>
<dbReference type="RefSeq" id="XP_008618486.1">
    <property type="nucleotide sequence ID" value="XM_008620264.1"/>
</dbReference>
<keyword evidence="5" id="KW-0406">Ion transport</keyword>
<evidence type="ECO:0000256" key="2">
    <source>
        <dbReference type="ARBA" id="ARBA00022448"/>
    </source>
</evidence>
<feature type="transmembrane region" description="Helical" evidence="9">
    <location>
        <begin position="2319"/>
        <end position="2340"/>
    </location>
</feature>
<keyword evidence="4 9" id="KW-1133">Transmembrane helix</keyword>
<evidence type="ECO:0000259" key="12">
    <source>
        <dbReference type="Pfam" id="PF08454"/>
    </source>
</evidence>
<evidence type="ECO:0000259" key="13">
    <source>
        <dbReference type="Pfam" id="PF08709"/>
    </source>
</evidence>
<gene>
    <name evidence="14" type="ORF">SDRG_14155</name>
</gene>
<dbReference type="Pfam" id="PF08709">
    <property type="entry name" value="Ins145_P3_rec"/>
    <property type="match status" value="1"/>
</dbReference>
<dbReference type="InterPro" id="IPR013662">
    <property type="entry name" value="RIH_assoc-dom"/>
</dbReference>
<dbReference type="Gene3D" id="2.80.10.50">
    <property type="match status" value="2"/>
</dbReference>
<dbReference type="InterPro" id="IPR015925">
    <property type="entry name" value="Ryanodine_IP3_receptor"/>
</dbReference>
<dbReference type="SUPFAM" id="SSF82109">
    <property type="entry name" value="MIR domain"/>
    <property type="match status" value="1"/>
</dbReference>
<evidence type="ECO:0000256" key="5">
    <source>
        <dbReference type="ARBA" id="ARBA00023065"/>
    </source>
</evidence>
<keyword evidence="15" id="KW-1185">Reference proteome</keyword>
<dbReference type="VEuPathDB" id="FungiDB:SDRG_14155"/>
<evidence type="ECO:0000256" key="7">
    <source>
        <dbReference type="ARBA" id="ARBA00023286"/>
    </source>
</evidence>
<dbReference type="Proteomes" id="UP000030762">
    <property type="component" value="Unassembled WGS sequence"/>
</dbReference>
<dbReference type="Pfam" id="PF01365">
    <property type="entry name" value="RYDR_ITPR"/>
    <property type="match status" value="2"/>
</dbReference>
<evidence type="ECO:0000256" key="1">
    <source>
        <dbReference type="ARBA" id="ARBA00004127"/>
    </source>
</evidence>
<feature type="domain" description="RIH" evidence="11">
    <location>
        <begin position="471"/>
        <end position="624"/>
    </location>
</feature>
<name>T0Q0L4_SAPDV</name>
<dbReference type="GO" id="GO:0005262">
    <property type="term" value="F:calcium channel activity"/>
    <property type="evidence" value="ECO:0007669"/>
    <property type="project" value="InterPro"/>
</dbReference>
<dbReference type="eggNOG" id="KOG3533">
    <property type="taxonomic scope" value="Eukaryota"/>
</dbReference>
<evidence type="ECO:0000256" key="4">
    <source>
        <dbReference type="ARBA" id="ARBA00022989"/>
    </source>
</evidence>
<feature type="transmembrane region" description="Helical" evidence="9">
    <location>
        <begin position="2110"/>
        <end position="2137"/>
    </location>
</feature>
<dbReference type="InterPro" id="IPR035910">
    <property type="entry name" value="RyR/IP3R_RIH_dom_sf"/>
</dbReference>
<evidence type="ECO:0000313" key="15">
    <source>
        <dbReference type="Proteomes" id="UP000030762"/>
    </source>
</evidence>
<dbReference type="EMBL" id="JH767199">
    <property type="protein sequence ID" value="EQC28061.1"/>
    <property type="molecule type" value="Genomic_DNA"/>
</dbReference>
<dbReference type="Gene3D" id="1.10.287.70">
    <property type="match status" value="1"/>
</dbReference>
<comment type="subcellular location">
    <subcellularLocation>
        <location evidence="1">Endomembrane system</location>
        <topology evidence="1">Multi-pass membrane protein</topology>
    </subcellularLocation>
</comment>
<proteinExistence type="predicted"/>
<keyword evidence="8" id="KW-0407">Ion channel</keyword>
<evidence type="ECO:0000256" key="8">
    <source>
        <dbReference type="ARBA" id="ARBA00023303"/>
    </source>
</evidence>
<dbReference type="InterPro" id="IPR005821">
    <property type="entry name" value="Ion_trans_dom"/>
</dbReference>
<keyword evidence="3 9" id="KW-0812">Transmembrane</keyword>
<dbReference type="Pfam" id="PF08454">
    <property type="entry name" value="RIH_assoc"/>
    <property type="match status" value="1"/>
</dbReference>
<dbReference type="InterPro" id="IPR014821">
    <property type="entry name" value="Ins145_P3_rcpt"/>
</dbReference>
<dbReference type="Pfam" id="PF00520">
    <property type="entry name" value="Ion_trans"/>
    <property type="match status" value="1"/>
</dbReference>
<dbReference type="OrthoDB" id="76898at2759"/>
<feature type="domain" description="RIH" evidence="11">
    <location>
        <begin position="1045"/>
        <end position="1190"/>
    </location>
</feature>
<accession>T0Q0L4</accession>
<dbReference type="InterPro" id="IPR000699">
    <property type="entry name" value="RIH_dom"/>
</dbReference>
<dbReference type="PANTHER" id="PTHR13715:SF99">
    <property type="entry name" value="INOSITOL 1,4,5-TRISPHOSPHATE RECEPTOR-LIKE PROTEIN A"/>
    <property type="match status" value="1"/>
</dbReference>
<evidence type="ECO:0000313" key="14">
    <source>
        <dbReference type="EMBL" id="EQC28061.1"/>
    </source>
</evidence>
<evidence type="ECO:0000256" key="9">
    <source>
        <dbReference type="SAM" id="Phobius"/>
    </source>
</evidence>
<evidence type="ECO:0000259" key="11">
    <source>
        <dbReference type="Pfam" id="PF01365"/>
    </source>
</evidence>
<evidence type="ECO:0000256" key="3">
    <source>
        <dbReference type="ARBA" id="ARBA00022692"/>
    </source>
</evidence>
<keyword evidence="7" id="KW-1071">Ligand-gated ion channel</keyword>
<dbReference type="SUPFAM" id="SSF100909">
    <property type="entry name" value="IP3 receptor type 1 binding core, domain 2"/>
    <property type="match status" value="1"/>
</dbReference>
<dbReference type="InParanoid" id="T0Q0L4"/>
<feature type="domain" description="RyR/IP3R Homology associated" evidence="12">
    <location>
        <begin position="1665"/>
        <end position="1744"/>
    </location>
</feature>
<reference evidence="14 15" key="1">
    <citation type="submission" date="2012-04" db="EMBL/GenBank/DDBJ databases">
        <title>The Genome Sequence of Saprolegnia declina VS20.</title>
        <authorList>
            <consortium name="The Broad Institute Genome Sequencing Platform"/>
            <person name="Russ C."/>
            <person name="Nusbaum C."/>
            <person name="Tyler B."/>
            <person name="van West P."/>
            <person name="Dieguez-Uribeondo J."/>
            <person name="de Bruijn I."/>
            <person name="Tripathy S."/>
            <person name="Jiang R."/>
            <person name="Young S.K."/>
            <person name="Zeng Q."/>
            <person name="Gargeya S."/>
            <person name="Fitzgerald M."/>
            <person name="Haas B."/>
            <person name="Abouelleil A."/>
            <person name="Alvarado L."/>
            <person name="Arachchi H.M."/>
            <person name="Berlin A."/>
            <person name="Chapman S.B."/>
            <person name="Goldberg J."/>
            <person name="Griggs A."/>
            <person name="Gujja S."/>
            <person name="Hansen M."/>
            <person name="Howarth C."/>
            <person name="Imamovic A."/>
            <person name="Larimer J."/>
            <person name="McCowen C."/>
            <person name="Montmayeur A."/>
            <person name="Murphy C."/>
            <person name="Neiman D."/>
            <person name="Pearson M."/>
            <person name="Priest M."/>
            <person name="Roberts A."/>
            <person name="Saif S."/>
            <person name="Shea T."/>
            <person name="Sisk P."/>
            <person name="Sykes S."/>
            <person name="Wortman J."/>
            <person name="Nusbaum C."/>
            <person name="Birren B."/>
        </authorList>
    </citation>
    <scope>NUCLEOTIDE SEQUENCE [LARGE SCALE GENOMIC DNA]</scope>
    <source>
        <strain evidence="14 15">VS20</strain>
    </source>
</reference>
<protein>
    <submittedName>
        <fullName evidence="14">Uncharacterized protein</fullName>
    </submittedName>
</protein>